<proteinExistence type="predicted"/>
<accession>A0AAD8LR13</accession>
<dbReference type="Gene3D" id="3.10.110.10">
    <property type="entry name" value="Ubiquitin Conjugating Enzyme"/>
    <property type="match status" value="1"/>
</dbReference>
<dbReference type="InterPro" id="IPR040213">
    <property type="entry name" value="GIR2-like"/>
</dbReference>
<dbReference type="EMBL" id="JAVEPI010000003">
    <property type="protein sequence ID" value="KAK1442797.1"/>
    <property type="molecule type" value="Genomic_DNA"/>
</dbReference>
<dbReference type="Pfam" id="PF05773">
    <property type="entry name" value="RWD"/>
    <property type="match status" value="1"/>
</dbReference>
<dbReference type="PROSITE" id="PS50908">
    <property type="entry name" value="RWD"/>
    <property type="match status" value="1"/>
</dbReference>
<dbReference type="SUPFAM" id="SSF54495">
    <property type="entry name" value="UBC-like"/>
    <property type="match status" value="1"/>
</dbReference>
<dbReference type="Proteomes" id="UP001230268">
    <property type="component" value="Unassembled WGS sequence"/>
</dbReference>
<comment type="caution">
    <text evidence="2">The sequence shown here is derived from an EMBL/GenBank/DDBJ whole genome shotgun (WGS) entry which is preliminary data.</text>
</comment>
<reference evidence="2" key="1">
    <citation type="submission" date="2023-08" db="EMBL/GenBank/DDBJ databases">
        <title>Draft sequence of the Babesia gibsoni genome.</title>
        <authorList>
            <person name="Yamagishi J.Y."/>
            <person name="Xuan X.X."/>
        </authorList>
    </citation>
    <scope>NUCLEOTIDE SEQUENCE</scope>
    <source>
        <strain evidence="2">Azabu</strain>
    </source>
</reference>
<protein>
    <recommendedName>
        <fullName evidence="1">RWD domain-containing protein</fullName>
    </recommendedName>
</protein>
<dbReference type="SMART" id="SM00591">
    <property type="entry name" value="RWD"/>
    <property type="match status" value="1"/>
</dbReference>
<evidence type="ECO:0000259" key="1">
    <source>
        <dbReference type="PROSITE" id="PS50908"/>
    </source>
</evidence>
<sequence length="228" mass="26152">MEDTERQMELEALSAIFVEGEELQVISENEVVIICDPRCEEGPSKRSVKLRFIFPDGYPAEEPLQYDVIEDSGLNYETKYRITQLINEVIERNQGAPMAYPIVEAVNEALLQVVPASGDDSTSKPDEDGDLAKDKFNLDVGLQLKQLCLEQDRVTDEQFQEWSKRFRLEMIKKGVWRDIDAARKNNQMTGKQIFETKSAPLDTDENENVFWSNEALYEEDDICDDALD</sequence>
<dbReference type="InterPro" id="IPR006575">
    <property type="entry name" value="RWD_dom"/>
</dbReference>
<dbReference type="AlphaFoldDB" id="A0AAD8LR13"/>
<dbReference type="InterPro" id="IPR016135">
    <property type="entry name" value="UBQ-conjugating_enzyme/RWD"/>
</dbReference>
<evidence type="ECO:0000313" key="3">
    <source>
        <dbReference type="Proteomes" id="UP001230268"/>
    </source>
</evidence>
<keyword evidence="3" id="KW-1185">Reference proteome</keyword>
<feature type="domain" description="RWD" evidence="1">
    <location>
        <begin position="8"/>
        <end position="113"/>
    </location>
</feature>
<dbReference type="PANTHER" id="PTHR12292">
    <property type="entry name" value="RWD DOMAIN-CONTAINING PROTEIN"/>
    <property type="match status" value="1"/>
</dbReference>
<name>A0AAD8LR13_BABGI</name>
<evidence type="ECO:0000313" key="2">
    <source>
        <dbReference type="EMBL" id="KAK1442797.1"/>
    </source>
</evidence>
<organism evidence="2 3">
    <name type="scientific">Babesia gibsoni</name>
    <dbReference type="NCBI Taxonomy" id="33632"/>
    <lineage>
        <taxon>Eukaryota</taxon>
        <taxon>Sar</taxon>
        <taxon>Alveolata</taxon>
        <taxon>Apicomplexa</taxon>
        <taxon>Aconoidasida</taxon>
        <taxon>Piroplasmida</taxon>
        <taxon>Babesiidae</taxon>
        <taxon>Babesia</taxon>
    </lineage>
</organism>
<gene>
    <name evidence="2" type="ORF">BgAZ_303150</name>
</gene>